<organism evidence="2 3">
    <name type="scientific">Stylophora pistillata</name>
    <name type="common">Smooth cauliflower coral</name>
    <dbReference type="NCBI Taxonomy" id="50429"/>
    <lineage>
        <taxon>Eukaryota</taxon>
        <taxon>Metazoa</taxon>
        <taxon>Cnidaria</taxon>
        <taxon>Anthozoa</taxon>
        <taxon>Hexacorallia</taxon>
        <taxon>Scleractinia</taxon>
        <taxon>Astrocoeniina</taxon>
        <taxon>Pocilloporidae</taxon>
        <taxon>Stylophora</taxon>
    </lineage>
</organism>
<dbReference type="Proteomes" id="UP000225706">
    <property type="component" value="Unassembled WGS sequence"/>
</dbReference>
<proteinExistence type="predicted"/>
<feature type="compositionally biased region" description="Basic and acidic residues" evidence="1">
    <location>
        <begin position="1"/>
        <end position="11"/>
    </location>
</feature>
<reference evidence="3" key="1">
    <citation type="journal article" date="2017" name="bioRxiv">
        <title>Comparative analysis of the genomes of Stylophora pistillata and Acropora digitifera provides evidence for extensive differences between species of corals.</title>
        <authorList>
            <person name="Voolstra C.R."/>
            <person name="Li Y."/>
            <person name="Liew Y.J."/>
            <person name="Baumgarten S."/>
            <person name="Zoccola D."/>
            <person name="Flot J.-F."/>
            <person name="Tambutte S."/>
            <person name="Allemand D."/>
            <person name="Aranda M."/>
        </authorList>
    </citation>
    <scope>NUCLEOTIDE SEQUENCE [LARGE SCALE GENOMIC DNA]</scope>
</reference>
<sequence length="133" mass="15385">MNTDLKEKDPATTEEDNDDDEEAEIMEIRGVVMKPGIEWSIAWERHVVSVYTGIEMYQNLKLPHGNKNREITRMLEESLTQNKRMTIDYRIADKEILEINLTKDINLGEFGFASILKVLLKYCKVSGKIMAAY</sequence>
<evidence type="ECO:0000256" key="1">
    <source>
        <dbReference type="SAM" id="MobiDB-lite"/>
    </source>
</evidence>
<gene>
    <name evidence="2" type="ORF">AWC38_SpisGene9066</name>
</gene>
<dbReference type="EMBL" id="LSMT01000130">
    <property type="protein sequence ID" value="PFX26271.1"/>
    <property type="molecule type" value="Genomic_DNA"/>
</dbReference>
<accession>A0A2B4S8Q1</accession>
<name>A0A2B4S8Q1_STYPI</name>
<feature type="region of interest" description="Disordered" evidence="1">
    <location>
        <begin position="1"/>
        <end position="20"/>
    </location>
</feature>
<dbReference type="AlphaFoldDB" id="A0A2B4S8Q1"/>
<evidence type="ECO:0000313" key="2">
    <source>
        <dbReference type="EMBL" id="PFX26271.1"/>
    </source>
</evidence>
<comment type="caution">
    <text evidence="2">The sequence shown here is derived from an EMBL/GenBank/DDBJ whole genome shotgun (WGS) entry which is preliminary data.</text>
</comment>
<protein>
    <submittedName>
        <fullName evidence="2">Uncharacterized protein</fullName>
    </submittedName>
</protein>
<evidence type="ECO:0000313" key="3">
    <source>
        <dbReference type="Proteomes" id="UP000225706"/>
    </source>
</evidence>
<keyword evidence="3" id="KW-1185">Reference proteome</keyword>